<keyword evidence="4 8" id="KW-1133">Transmembrane helix</keyword>
<comment type="similarity">
    <text evidence="6">Belongs to the MIP/aquaporin (TC 1.A.8) family.</text>
</comment>
<dbReference type="InParanoid" id="A0A3N1HST9"/>
<evidence type="ECO:0000256" key="1">
    <source>
        <dbReference type="ARBA" id="ARBA00004141"/>
    </source>
</evidence>
<dbReference type="GO" id="GO:0016020">
    <property type="term" value="C:membrane"/>
    <property type="evidence" value="ECO:0007669"/>
    <property type="project" value="UniProtKB-SubCell"/>
</dbReference>
<dbReference type="GO" id="GO:0015267">
    <property type="term" value="F:channel activity"/>
    <property type="evidence" value="ECO:0007669"/>
    <property type="project" value="InterPro"/>
</dbReference>
<dbReference type="Proteomes" id="UP000276232">
    <property type="component" value="Unassembled WGS sequence"/>
</dbReference>
<dbReference type="InterPro" id="IPR000425">
    <property type="entry name" value="MIP"/>
</dbReference>
<gene>
    <name evidence="9" type="ORF">EDC03_0175</name>
</gene>
<dbReference type="AlphaFoldDB" id="A0A3N1HST9"/>
<proteinExistence type="inferred from homology"/>
<keyword evidence="10" id="KW-1185">Reference proteome</keyword>
<keyword evidence="2 6" id="KW-0813">Transport</keyword>
<feature type="region of interest" description="Disordered" evidence="7">
    <location>
        <begin position="1"/>
        <end position="22"/>
    </location>
</feature>
<evidence type="ECO:0000256" key="2">
    <source>
        <dbReference type="ARBA" id="ARBA00022448"/>
    </source>
</evidence>
<dbReference type="EMBL" id="RJKN01000001">
    <property type="protein sequence ID" value="ROP45571.1"/>
    <property type="molecule type" value="Genomic_DNA"/>
</dbReference>
<dbReference type="PROSITE" id="PS00221">
    <property type="entry name" value="MIP"/>
    <property type="match status" value="1"/>
</dbReference>
<dbReference type="SUPFAM" id="SSF81338">
    <property type="entry name" value="Aquaporin-like"/>
    <property type="match status" value="1"/>
</dbReference>
<dbReference type="InterPro" id="IPR034294">
    <property type="entry name" value="Aquaporin_transptr"/>
</dbReference>
<comment type="subcellular location">
    <subcellularLocation>
        <location evidence="1">Membrane</location>
        <topology evidence="1">Multi-pass membrane protein</topology>
    </subcellularLocation>
</comment>
<keyword evidence="3 6" id="KW-0812">Transmembrane</keyword>
<evidence type="ECO:0000313" key="9">
    <source>
        <dbReference type="EMBL" id="ROP45571.1"/>
    </source>
</evidence>
<dbReference type="Pfam" id="PF00230">
    <property type="entry name" value="MIP"/>
    <property type="match status" value="1"/>
</dbReference>
<sequence>MARRRDTSFEDAADPRTSSADEATGTLNLTRAGLAEMIGAFFLVFTGTATAVAATLGTAIGGAPPDSLAIALAFGFVLAALVGALGHVSGAHLNPAVTLGLAVTGKFAWRAVPVYVGFQLAGAVLAALATWAAFGPDARSVAALGAPAPADGVSDGRAFLVEALITFLLVFVIIAVTSDRRASGAAASTSIGFALAAAVLIGGPVTGGAVNPVRALGPMLVSGELGSAWLYLLAPVVGGIAAAVLYDRVIGRASAPTA</sequence>
<dbReference type="PANTHER" id="PTHR45724:SF13">
    <property type="entry name" value="AQUAPORIN NIP1-1-RELATED"/>
    <property type="match status" value="1"/>
</dbReference>
<accession>A0A3N1HST9</accession>
<feature type="transmembrane region" description="Helical" evidence="8">
    <location>
        <begin position="158"/>
        <end position="177"/>
    </location>
</feature>
<feature type="transmembrane region" description="Helical" evidence="8">
    <location>
        <begin position="228"/>
        <end position="246"/>
    </location>
</feature>
<dbReference type="Gene3D" id="1.20.1080.10">
    <property type="entry name" value="Glycerol uptake facilitator protein"/>
    <property type="match status" value="1"/>
</dbReference>
<feature type="transmembrane region" description="Helical" evidence="8">
    <location>
        <begin position="112"/>
        <end position="134"/>
    </location>
</feature>
<dbReference type="PANTHER" id="PTHR45724">
    <property type="entry name" value="AQUAPORIN NIP2-1"/>
    <property type="match status" value="1"/>
</dbReference>
<evidence type="ECO:0000256" key="5">
    <source>
        <dbReference type="ARBA" id="ARBA00023136"/>
    </source>
</evidence>
<evidence type="ECO:0000256" key="8">
    <source>
        <dbReference type="SAM" id="Phobius"/>
    </source>
</evidence>
<dbReference type="PRINTS" id="PR00783">
    <property type="entry name" value="MINTRINSICP"/>
</dbReference>
<dbReference type="InterPro" id="IPR023271">
    <property type="entry name" value="Aquaporin-like"/>
</dbReference>
<feature type="transmembrane region" description="Helical" evidence="8">
    <location>
        <begin position="189"/>
        <end position="208"/>
    </location>
</feature>
<organism evidence="9 10">
    <name type="scientific">Pseudokineococcus lusitanus</name>
    <dbReference type="NCBI Taxonomy" id="763993"/>
    <lineage>
        <taxon>Bacteria</taxon>
        <taxon>Bacillati</taxon>
        <taxon>Actinomycetota</taxon>
        <taxon>Actinomycetes</taxon>
        <taxon>Kineosporiales</taxon>
        <taxon>Kineosporiaceae</taxon>
        <taxon>Pseudokineococcus</taxon>
    </lineage>
</organism>
<feature type="transmembrane region" description="Helical" evidence="8">
    <location>
        <begin position="38"/>
        <end position="62"/>
    </location>
</feature>
<evidence type="ECO:0000256" key="4">
    <source>
        <dbReference type="ARBA" id="ARBA00022989"/>
    </source>
</evidence>
<dbReference type="InterPro" id="IPR022357">
    <property type="entry name" value="MIP_CS"/>
</dbReference>
<name>A0A3N1HST9_9ACTN</name>
<evidence type="ECO:0000256" key="6">
    <source>
        <dbReference type="RuleBase" id="RU000477"/>
    </source>
</evidence>
<evidence type="ECO:0000256" key="3">
    <source>
        <dbReference type="ARBA" id="ARBA00022692"/>
    </source>
</evidence>
<dbReference type="OrthoDB" id="9807293at2"/>
<evidence type="ECO:0000256" key="7">
    <source>
        <dbReference type="SAM" id="MobiDB-lite"/>
    </source>
</evidence>
<dbReference type="RefSeq" id="WP_123378325.1">
    <property type="nucleotide sequence ID" value="NZ_RJKN01000001.1"/>
</dbReference>
<protein>
    <submittedName>
        <fullName evidence="9">Glycerol uptake facilitator protein/aquaporin NIP</fullName>
    </submittedName>
</protein>
<feature type="transmembrane region" description="Helical" evidence="8">
    <location>
        <begin position="68"/>
        <end position="91"/>
    </location>
</feature>
<comment type="caution">
    <text evidence="9">The sequence shown here is derived from an EMBL/GenBank/DDBJ whole genome shotgun (WGS) entry which is preliminary data.</text>
</comment>
<keyword evidence="5 8" id="KW-0472">Membrane</keyword>
<evidence type="ECO:0000313" key="10">
    <source>
        <dbReference type="Proteomes" id="UP000276232"/>
    </source>
</evidence>
<reference evidence="9 10" key="1">
    <citation type="journal article" date="2015" name="Stand. Genomic Sci.">
        <title>Genomic Encyclopedia of Bacterial and Archaeal Type Strains, Phase III: the genomes of soil and plant-associated and newly described type strains.</title>
        <authorList>
            <person name="Whitman W.B."/>
            <person name="Woyke T."/>
            <person name="Klenk H.P."/>
            <person name="Zhou Y."/>
            <person name="Lilburn T.G."/>
            <person name="Beck B.J."/>
            <person name="De Vos P."/>
            <person name="Vandamme P."/>
            <person name="Eisen J.A."/>
            <person name="Garrity G."/>
            <person name="Hugenholtz P."/>
            <person name="Kyrpides N.C."/>
        </authorList>
    </citation>
    <scope>NUCLEOTIDE SEQUENCE [LARGE SCALE GENOMIC DNA]</scope>
    <source>
        <strain evidence="9 10">CECT 7306</strain>
    </source>
</reference>